<evidence type="ECO:0000256" key="2">
    <source>
        <dbReference type="SAM" id="MobiDB-lite"/>
    </source>
</evidence>
<dbReference type="EMBL" id="AHAT01015290">
    <property type="status" value="NOT_ANNOTATED_CDS"/>
    <property type="molecule type" value="Genomic_DNA"/>
</dbReference>
<feature type="transmembrane region" description="Helical" evidence="3">
    <location>
        <begin position="158"/>
        <end position="179"/>
    </location>
</feature>
<protein>
    <submittedName>
        <fullName evidence="5">Solute carrier family 16 member 14</fullName>
    </submittedName>
</protein>
<dbReference type="GO" id="GO:0005886">
    <property type="term" value="C:plasma membrane"/>
    <property type="evidence" value="ECO:0000318"/>
    <property type="project" value="GO_Central"/>
</dbReference>
<dbReference type="Bgee" id="ENSLOCG00000008168">
    <property type="expression patterns" value="Expressed in brain and 3 other cell types or tissues"/>
</dbReference>
<feature type="transmembrane region" description="Helical" evidence="3">
    <location>
        <begin position="134"/>
        <end position="152"/>
    </location>
</feature>
<dbReference type="STRING" id="7918.ENSLOCP00000009912"/>
<keyword evidence="3" id="KW-0472">Membrane</keyword>
<sequence length="558" mass="61280">MTSLLQETSEIVQITAMRFFQNKFVPQALPCEMETNEGEIDSKTEDATEQESGLKSHPDIDGGWGWMIVLASFVSHVLIMGSHMALGILYVEWLEEFKESRGLTAWVGSLTIGITLIVGPVIGLFVSTCGCRKTTIIGGVVTALGWMLSAYASNIYFLFISFGLTAGVGSGMAYLPAVVMVGRYFQRRRALAQGLSTTGTGFGTFIMTLLLKHLCTEYGWRNAMLIHGAVNLNLCVCGALMRPPPSGSGQRKAPDPLEPQGQRQRGMQHEPGGCSMRLDWSEDQGTSREGELKSLSPEDAGVQQQEPENKDRGPVEIIFKEKYPLRMVKTLSQMTNSMKMGFWKWHSSYIGDGSLFSNKVFICFVLWAMFAYCSFVIPFIHLPEIVKLYGFDEENNKIPLTSIIAILHIFGKIFLGLVSDLPYVSAWNVFFVANLAMCVCVFVLPLMHTFAGLAIVCAMMGFSSGYFSVMPVVTEDLVGLNNLANAYGVIICANGISALLGPPVAGWIYDVSGTYDYSFYLSGVLYMVGISFLMLKPCLQKTSTAEERKQGTKASCSS</sequence>
<organism evidence="5 6">
    <name type="scientific">Lepisosteus oculatus</name>
    <name type="common">Spotted gar</name>
    <dbReference type="NCBI Taxonomy" id="7918"/>
    <lineage>
        <taxon>Eukaryota</taxon>
        <taxon>Metazoa</taxon>
        <taxon>Chordata</taxon>
        <taxon>Craniata</taxon>
        <taxon>Vertebrata</taxon>
        <taxon>Euteleostomi</taxon>
        <taxon>Actinopterygii</taxon>
        <taxon>Neopterygii</taxon>
        <taxon>Holostei</taxon>
        <taxon>Semionotiformes</taxon>
        <taxon>Lepisosteidae</taxon>
        <taxon>Lepisosteus</taxon>
    </lineage>
</organism>
<evidence type="ECO:0000256" key="1">
    <source>
        <dbReference type="ARBA" id="ARBA00004141"/>
    </source>
</evidence>
<dbReference type="GeneTree" id="ENSGT00940000160895"/>
<dbReference type="InterPro" id="IPR036259">
    <property type="entry name" value="MFS_trans_sf"/>
</dbReference>
<feature type="transmembrane region" description="Helical" evidence="3">
    <location>
        <begin position="485"/>
        <end position="505"/>
    </location>
</feature>
<feature type="transmembrane region" description="Helical" evidence="3">
    <location>
        <begin position="103"/>
        <end position="127"/>
    </location>
</feature>
<feature type="domain" description="Major facilitator superfamily (MFS) profile" evidence="4">
    <location>
        <begin position="68"/>
        <end position="541"/>
    </location>
</feature>
<accession>W5MNF3</accession>
<dbReference type="InterPro" id="IPR011701">
    <property type="entry name" value="MFS"/>
</dbReference>
<dbReference type="GO" id="GO:1905039">
    <property type="term" value="P:carboxylic acid transmembrane transport"/>
    <property type="evidence" value="ECO:0000318"/>
    <property type="project" value="GO_Central"/>
</dbReference>
<dbReference type="Proteomes" id="UP000018468">
    <property type="component" value="Linkage group LG14"/>
</dbReference>
<dbReference type="PROSITE" id="PS50850">
    <property type="entry name" value="MFS"/>
    <property type="match status" value="1"/>
</dbReference>
<feature type="transmembrane region" description="Helical" evidence="3">
    <location>
        <begin position="517"/>
        <end position="535"/>
    </location>
</feature>
<reference evidence="6" key="1">
    <citation type="submission" date="2011-12" db="EMBL/GenBank/DDBJ databases">
        <title>The Draft Genome of Lepisosteus oculatus.</title>
        <authorList>
            <consortium name="The Broad Institute Genome Assembly &amp; Analysis Group"/>
            <consortium name="Computational R&amp;D Group"/>
            <consortium name="and Sequencing Platform"/>
            <person name="Di Palma F."/>
            <person name="Alfoldi J."/>
            <person name="Johnson J."/>
            <person name="Berlin A."/>
            <person name="Gnerre S."/>
            <person name="Jaffe D."/>
            <person name="MacCallum I."/>
            <person name="Young S."/>
            <person name="Walker B.J."/>
            <person name="Lander E.S."/>
            <person name="Lindblad-Toh K."/>
        </authorList>
    </citation>
    <scope>NUCLEOTIDE SEQUENCE [LARGE SCALE GENOMIC DNA]</scope>
</reference>
<feature type="transmembrane region" description="Helical" evidence="3">
    <location>
        <begin position="425"/>
        <end position="444"/>
    </location>
</feature>
<dbReference type="Ensembl" id="ENSLOCT00000009924.1">
    <property type="protein sequence ID" value="ENSLOCP00000009912.1"/>
    <property type="gene ID" value="ENSLOCG00000008168.1"/>
</dbReference>
<dbReference type="InterPro" id="IPR050327">
    <property type="entry name" value="Proton-linked_MCT"/>
</dbReference>
<dbReference type="InParanoid" id="W5MNF3"/>
<evidence type="ECO:0000313" key="5">
    <source>
        <dbReference type="Ensembl" id="ENSLOCP00000009912.1"/>
    </source>
</evidence>
<dbReference type="PANTHER" id="PTHR11360:SF239">
    <property type="entry name" value="MONOCARBOXYLATE TRANSPORTER 14"/>
    <property type="match status" value="1"/>
</dbReference>
<dbReference type="AlphaFoldDB" id="W5MNF3"/>
<keyword evidence="6" id="KW-1185">Reference proteome</keyword>
<dbReference type="SUPFAM" id="SSF103473">
    <property type="entry name" value="MFS general substrate transporter"/>
    <property type="match status" value="1"/>
</dbReference>
<keyword evidence="3" id="KW-0812">Transmembrane</keyword>
<evidence type="ECO:0000259" key="4">
    <source>
        <dbReference type="PROSITE" id="PS50850"/>
    </source>
</evidence>
<name>W5MNF3_LEPOC</name>
<dbReference type="HOGENOM" id="CLU_001265_59_1_1"/>
<proteinExistence type="predicted"/>
<feature type="transmembrane region" description="Helical" evidence="3">
    <location>
        <begin position="400"/>
        <end position="418"/>
    </location>
</feature>
<dbReference type="Gene3D" id="1.20.1250.20">
    <property type="entry name" value="MFS general substrate transporter like domains"/>
    <property type="match status" value="2"/>
</dbReference>
<dbReference type="PANTHER" id="PTHR11360">
    <property type="entry name" value="MONOCARBOXYLATE TRANSPORTER"/>
    <property type="match status" value="1"/>
</dbReference>
<comment type="subcellular location">
    <subcellularLocation>
        <location evidence="1">Membrane</location>
        <topology evidence="1">Multi-pass membrane protein</topology>
    </subcellularLocation>
</comment>
<dbReference type="InterPro" id="IPR020846">
    <property type="entry name" value="MFS_dom"/>
</dbReference>
<evidence type="ECO:0000313" key="6">
    <source>
        <dbReference type="Proteomes" id="UP000018468"/>
    </source>
</evidence>
<dbReference type="GO" id="GO:0008028">
    <property type="term" value="F:monocarboxylic acid transmembrane transporter activity"/>
    <property type="evidence" value="ECO:0000318"/>
    <property type="project" value="GO_Central"/>
</dbReference>
<feature type="transmembrane region" description="Helical" evidence="3">
    <location>
        <begin position="64"/>
        <end position="91"/>
    </location>
</feature>
<evidence type="ECO:0000256" key="3">
    <source>
        <dbReference type="SAM" id="Phobius"/>
    </source>
</evidence>
<reference evidence="5" key="2">
    <citation type="submission" date="2025-08" db="UniProtKB">
        <authorList>
            <consortium name="Ensembl"/>
        </authorList>
    </citation>
    <scope>IDENTIFICATION</scope>
</reference>
<feature type="region of interest" description="Disordered" evidence="2">
    <location>
        <begin position="245"/>
        <end position="313"/>
    </location>
</feature>
<reference evidence="5" key="3">
    <citation type="submission" date="2025-09" db="UniProtKB">
        <authorList>
            <consortium name="Ensembl"/>
        </authorList>
    </citation>
    <scope>IDENTIFICATION</scope>
</reference>
<feature type="transmembrane region" description="Helical" evidence="3">
    <location>
        <begin position="450"/>
        <end position="473"/>
    </location>
</feature>
<dbReference type="Pfam" id="PF07690">
    <property type="entry name" value="MFS_1"/>
    <property type="match status" value="1"/>
</dbReference>
<dbReference type="OMA" id="CVFISCC"/>
<keyword evidence="3" id="KW-1133">Transmembrane helix</keyword>
<feature type="transmembrane region" description="Helical" evidence="3">
    <location>
        <begin position="360"/>
        <end position="380"/>
    </location>
</feature>
<dbReference type="eggNOG" id="KOG2504">
    <property type="taxonomic scope" value="Eukaryota"/>
</dbReference>